<dbReference type="GO" id="GO:0031145">
    <property type="term" value="P:anaphase-promoting complex-dependent catabolic process"/>
    <property type="evidence" value="ECO:0007669"/>
    <property type="project" value="InterPro"/>
</dbReference>
<reference evidence="8" key="3">
    <citation type="submission" date="2019-07" db="EMBL/GenBank/DDBJ databases">
        <authorList>
            <person name="Seetharam A."/>
            <person name="Woodhouse M."/>
            <person name="Cannon E."/>
        </authorList>
    </citation>
    <scope>NUCLEOTIDE SEQUENCE [LARGE SCALE GENOMIC DNA]</scope>
    <source>
        <strain evidence="8">cv. B73</strain>
    </source>
</reference>
<keyword evidence="9" id="KW-1185">Reference proteome</keyword>
<dbReference type="RefSeq" id="XP_008659176.1">
    <property type="nucleotide sequence ID" value="XM_008660954.4"/>
</dbReference>
<evidence type="ECO:0000259" key="6">
    <source>
        <dbReference type="Pfam" id="PF12894"/>
    </source>
</evidence>
<protein>
    <submittedName>
        <fullName evidence="7">Anaphase-promoting complex subunit 4</fullName>
    </submittedName>
</protein>
<organism evidence="7">
    <name type="scientific">Zea mays</name>
    <name type="common">Maize</name>
    <dbReference type="NCBI Taxonomy" id="4577"/>
    <lineage>
        <taxon>Eukaryota</taxon>
        <taxon>Viridiplantae</taxon>
        <taxon>Streptophyta</taxon>
        <taxon>Embryophyta</taxon>
        <taxon>Tracheophyta</taxon>
        <taxon>Spermatophyta</taxon>
        <taxon>Magnoliopsida</taxon>
        <taxon>Liliopsida</taxon>
        <taxon>Poales</taxon>
        <taxon>Poaceae</taxon>
        <taxon>PACMAD clade</taxon>
        <taxon>Panicoideae</taxon>
        <taxon>Andropogonodae</taxon>
        <taxon>Andropogoneae</taxon>
        <taxon>Tripsacinae</taxon>
        <taxon>Zea</taxon>
    </lineage>
</organism>
<reference evidence="8" key="4">
    <citation type="submission" date="2021-05" db="UniProtKB">
        <authorList>
            <consortium name="EnsemblPlants"/>
        </authorList>
    </citation>
    <scope>IDENTIFICATION</scope>
    <source>
        <strain evidence="8">cv. B73</strain>
    </source>
</reference>
<dbReference type="SMR" id="A0A1D6NT76"/>
<keyword evidence="3" id="KW-0833">Ubl conjugation pathway</keyword>
<dbReference type="GO" id="GO:0051301">
    <property type="term" value="P:cell division"/>
    <property type="evidence" value="ECO:0007669"/>
    <property type="project" value="UniProtKB-KW"/>
</dbReference>
<gene>
    <name evidence="8" type="primary">LOC103637954</name>
    <name evidence="7" type="ORF">ZEAMMB73_Zm00001d045047</name>
</gene>
<dbReference type="GeneID" id="103637954"/>
<evidence type="ECO:0000256" key="3">
    <source>
        <dbReference type="ARBA" id="ARBA00022786"/>
    </source>
</evidence>
<evidence type="ECO:0000256" key="4">
    <source>
        <dbReference type="ARBA" id="ARBA00023306"/>
    </source>
</evidence>
<dbReference type="InterPro" id="IPR024977">
    <property type="entry name" value="Apc4-like_WD40_dom"/>
</dbReference>
<dbReference type="PANTHER" id="PTHR13260">
    <property type="entry name" value="ANAPHASE PROMOTING COMPLEX SUBUNIT 4 APC4"/>
    <property type="match status" value="1"/>
</dbReference>
<dbReference type="Gramene" id="Zm00001eb374130_T001">
    <property type="protein sequence ID" value="Zm00001eb374130_P001"/>
    <property type="gene ID" value="Zm00001eb374130"/>
</dbReference>
<dbReference type="EMBL" id="CM000785">
    <property type="protein sequence ID" value="AQL01423.1"/>
    <property type="molecule type" value="Genomic_DNA"/>
</dbReference>
<proteinExistence type="predicted"/>
<dbReference type="Pfam" id="PF12894">
    <property type="entry name" value="ANAPC4_WD40"/>
    <property type="match status" value="1"/>
</dbReference>
<dbReference type="InterPro" id="IPR015943">
    <property type="entry name" value="WD40/YVTN_repeat-like_dom_sf"/>
</dbReference>
<feature type="region of interest" description="Disordered" evidence="5">
    <location>
        <begin position="1"/>
        <end position="74"/>
    </location>
</feature>
<dbReference type="OrthoDB" id="2110451at2759"/>
<dbReference type="ExpressionAtlas" id="A0A1D6NT76">
    <property type="expression patterns" value="baseline and differential"/>
</dbReference>
<reference evidence="9" key="1">
    <citation type="journal article" date="2009" name="Science">
        <title>The B73 maize genome: complexity, diversity, and dynamics.</title>
        <authorList>
            <person name="Schnable P.S."/>
            <person name="Ware D."/>
            <person name="Fulton R.S."/>
            <person name="Stein J.C."/>
            <person name="Wei F."/>
            <person name="Pasternak S."/>
            <person name="Liang C."/>
            <person name="Zhang J."/>
            <person name="Fulton L."/>
            <person name="Graves T.A."/>
            <person name="Minx P."/>
            <person name="Reily A.D."/>
            <person name="Courtney L."/>
            <person name="Kruchowski S.S."/>
            <person name="Tomlinson C."/>
            <person name="Strong C."/>
            <person name="Delehaunty K."/>
            <person name="Fronick C."/>
            <person name="Courtney B."/>
            <person name="Rock S.M."/>
            <person name="Belter E."/>
            <person name="Du F."/>
            <person name="Kim K."/>
            <person name="Abbott R.M."/>
            <person name="Cotton M."/>
            <person name="Levy A."/>
            <person name="Marchetto P."/>
            <person name="Ochoa K."/>
            <person name="Jackson S.M."/>
            <person name="Gillam B."/>
            <person name="Chen W."/>
            <person name="Yan L."/>
            <person name="Higginbotham J."/>
            <person name="Cardenas M."/>
            <person name="Waligorski J."/>
            <person name="Applebaum E."/>
            <person name="Phelps L."/>
            <person name="Falcone J."/>
            <person name="Kanchi K."/>
            <person name="Thane T."/>
            <person name="Scimone A."/>
            <person name="Thane N."/>
            <person name="Henke J."/>
            <person name="Wang T."/>
            <person name="Ruppert J."/>
            <person name="Shah N."/>
            <person name="Rotter K."/>
            <person name="Hodges J."/>
            <person name="Ingenthron E."/>
            <person name="Cordes M."/>
            <person name="Kohlberg S."/>
            <person name="Sgro J."/>
            <person name="Delgado B."/>
            <person name="Mead K."/>
            <person name="Chinwalla A."/>
            <person name="Leonard S."/>
            <person name="Crouse K."/>
            <person name="Collura K."/>
            <person name="Kudrna D."/>
            <person name="Currie J."/>
            <person name="He R."/>
            <person name="Angelova A."/>
            <person name="Rajasekar S."/>
            <person name="Mueller T."/>
            <person name="Lomeli R."/>
            <person name="Scara G."/>
            <person name="Ko A."/>
            <person name="Delaney K."/>
            <person name="Wissotski M."/>
            <person name="Lopez G."/>
            <person name="Campos D."/>
            <person name="Braidotti M."/>
            <person name="Ashley E."/>
            <person name="Golser W."/>
            <person name="Kim H."/>
            <person name="Lee S."/>
            <person name="Lin J."/>
            <person name="Dujmic Z."/>
            <person name="Kim W."/>
            <person name="Talag J."/>
            <person name="Zuccolo A."/>
            <person name="Fan C."/>
            <person name="Sebastian A."/>
            <person name="Kramer M."/>
            <person name="Spiegel L."/>
            <person name="Nascimento L."/>
            <person name="Zutavern T."/>
            <person name="Miller B."/>
            <person name="Ambroise C."/>
            <person name="Muller S."/>
            <person name="Spooner W."/>
            <person name="Narechania A."/>
            <person name="Ren L."/>
            <person name="Wei S."/>
            <person name="Kumari S."/>
            <person name="Faga B."/>
            <person name="Levy M.J."/>
            <person name="McMahan L."/>
            <person name="Van Buren P."/>
            <person name="Vaughn M.W."/>
            <person name="Ying K."/>
            <person name="Yeh C.-T."/>
            <person name="Emrich S.J."/>
            <person name="Jia Y."/>
            <person name="Kalyanaraman A."/>
            <person name="Hsia A.-P."/>
            <person name="Barbazuk W.B."/>
            <person name="Baucom R.S."/>
            <person name="Brutnell T.P."/>
            <person name="Carpita N.C."/>
            <person name="Chaparro C."/>
            <person name="Chia J.-M."/>
            <person name="Deragon J.-M."/>
            <person name="Estill J.C."/>
            <person name="Fu Y."/>
            <person name="Jeddeloh J.A."/>
            <person name="Han Y."/>
            <person name="Lee H."/>
            <person name="Li P."/>
            <person name="Lisch D.R."/>
            <person name="Liu S."/>
            <person name="Liu Z."/>
            <person name="Nagel D.H."/>
            <person name="McCann M.C."/>
            <person name="SanMiguel P."/>
            <person name="Myers A.M."/>
            <person name="Nettleton D."/>
            <person name="Nguyen J."/>
            <person name="Penning B.W."/>
            <person name="Ponnala L."/>
            <person name="Schneider K.L."/>
            <person name="Schwartz D.C."/>
            <person name="Sharma A."/>
            <person name="Soderlund C."/>
            <person name="Springer N.M."/>
            <person name="Sun Q."/>
            <person name="Wang H."/>
            <person name="Waterman M."/>
            <person name="Westerman R."/>
            <person name="Wolfgruber T.K."/>
            <person name="Yang L."/>
            <person name="Yu Y."/>
            <person name="Zhang L."/>
            <person name="Zhou S."/>
            <person name="Zhu Q."/>
            <person name="Bennetzen J.L."/>
            <person name="Dawe R.K."/>
            <person name="Jiang J."/>
            <person name="Jiang N."/>
            <person name="Presting G.G."/>
            <person name="Wessler S.R."/>
            <person name="Aluru S."/>
            <person name="Martienssen R.A."/>
            <person name="Clifton S.W."/>
            <person name="McCombie W.R."/>
            <person name="Wing R.A."/>
            <person name="Wilson R.K."/>
        </authorList>
    </citation>
    <scope>NUCLEOTIDE SEQUENCE [LARGE SCALE GENOMIC DNA]</scope>
    <source>
        <strain evidence="9">cv. B73</strain>
    </source>
</reference>
<evidence type="ECO:0000313" key="9">
    <source>
        <dbReference type="Proteomes" id="UP000007305"/>
    </source>
</evidence>
<feature type="compositionally biased region" description="Basic residues" evidence="5">
    <location>
        <begin position="22"/>
        <end position="36"/>
    </location>
</feature>
<dbReference type="GO" id="GO:0005680">
    <property type="term" value="C:anaphase-promoting complex"/>
    <property type="evidence" value="ECO:0007669"/>
    <property type="project" value="InterPro"/>
</dbReference>
<feature type="domain" description="Anaphase-promoting complex subunit 4-like WD40" evidence="6">
    <location>
        <begin position="98"/>
        <end position="149"/>
    </location>
</feature>
<sequence>MAEEQIEEASMAIAGRGASWRSRSKRRPWPRRRPRRSSSSSTSPSRSRIREGVRKEGAQKSGQKYLSESDLQNADGHPEIDLAFVLLLPRRSLIKMAEWNPEKDLLAMVTDDSKVLLHRFNWQRLWTISLGKCITSICWSPDGKIIALGT</sequence>
<feature type="compositionally biased region" description="Polar residues" evidence="5">
    <location>
        <begin position="60"/>
        <end position="72"/>
    </location>
</feature>
<dbReference type="PANTHER" id="PTHR13260:SF0">
    <property type="entry name" value="ANAPHASE-PROMOTING COMPLEX SUBUNIT 4"/>
    <property type="match status" value="1"/>
</dbReference>
<keyword evidence="1" id="KW-0132">Cell division</keyword>
<dbReference type="Proteomes" id="UP000007305">
    <property type="component" value="Chromosome 9"/>
</dbReference>
<evidence type="ECO:0000313" key="7">
    <source>
        <dbReference type="EMBL" id="AQL01423.1"/>
    </source>
</evidence>
<dbReference type="SUPFAM" id="SSF50978">
    <property type="entry name" value="WD40 repeat-like"/>
    <property type="match status" value="1"/>
</dbReference>
<name>A0A1D6NT76_MAIZE</name>
<dbReference type="STRING" id="4577.A0A1D6NT76"/>
<keyword evidence="4" id="KW-0131">Cell cycle</keyword>
<keyword evidence="2" id="KW-0498">Mitosis</keyword>
<dbReference type="EnsemblPlants" id="Zm00001eb374130_T001">
    <property type="protein sequence ID" value="Zm00001eb374130_P001"/>
    <property type="gene ID" value="Zm00001eb374130"/>
</dbReference>
<reference evidence="7" key="2">
    <citation type="submission" date="2015-12" db="EMBL/GenBank/DDBJ databases">
        <title>Update maize B73 reference genome by single molecule sequencing technologies.</title>
        <authorList>
            <consortium name="Maize Genome Sequencing Project"/>
            <person name="Ware D."/>
        </authorList>
    </citation>
    <scope>NUCLEOTIDE SEQUENCE</scope>
    <source>
        <tissue evidence="7">Seedling</tissue>
    </source>
</reference>
<evidence type="ECO:0000313" key="8">
    <source>
        <dbReference type="EnsemblPlants" id="Zm00001eb374130_P001"/>
    </source>
</evidence>
<dbReference type="InterPro" id="IPR024789">
    <property type="entry name" value="APC4"/>
</dbReference>
<evidence type="ECO:0000256" key="2">
    <source>
        <dbReference type="ARBA" id="ARBA00022776"/>
    </source>
</evidence>
<dbReference type="InterPro" id="IPR036322">
    <property type="entry name" value="WD40_repeat_dom_sf"/>
</dbReference>
<dbReference type="Gene3D" id="2.130.10.10">
    <property type="entry name" value="YVTN repeat-like/Quinoprotein amine dehydrogenase"/>
    <property type="match status" value="1"/>
</dbReference>
<feature type="compositionally biased region" description="Low complexity" evidence="5">
    <location>
        <begin position="37"/>
        <end position="46"/>
    </location>
</feature>
<evidence type="ECO:0000256" key="5">
    <source>
        <dbReference type="SAM" id="MobiDB-lite"/>
    </source>
</evidence>
<feature type="compositionally biased region" description="Basic and acidic residues" evidence="5">
    <location>
        <begin position="48"/>
        <end position="58"/>
    </location>
</feature>
<accession>A0A1D6NT76</accession>
<evidence type="ECO:0000256" key="1">
    <source>
        <dbReference type="ARBA" id="ARBA00022618"/>
    </source>
</evidence>
<dbReference type="AlphaFoldDB" id="A0A1D6NT76"/>